<sequence length="1014" mass="113131">MSHSGMTSESMLPLAVHTRCVTIARKLEVCCLRLLHKRRSTDDDDWKVCVNGSIEKRIESSRITAVGVEEAPKSLKQYDFIVVLGYANGLISLAGVDASGDFHVISHNDSNTARILYVDIHIDEEADKRGEGCLHTFAFLDGGAVVNFSWSSLQQTNVECGEGVIGICASYHHGVIALYANDRIVLRSLGTGSPLKTLEAILCDSWGEGGCAWHPQKKLLAFAGSTAVRYTSAPKWEVYQFGEAQVHSEQIVSLQFAMFGEMVVLLTCSRDKISIWDFDTETTLYSQPASPFRLCALTQLDSREVSLVVFEKDSHDGKWLSTRLSMPEEDKMEVVGSKRGTPTTATPEKRITGSRNKKLRKMIDMEAEDAGDDDEEEDLFDATGTADIEPEGEAVASSDVEDRHHTRDILGMLDEETSITLIEEMERLKRRVAHLERRSSDRHALTPGSCPPPRDESSQWLLYWDDAGQVTKQGSGDSITLHLHVFSGPNAGYIQKHDRHNCHTAALSNNALVTGSELSFEGSHHSILTFHNLGTNETWERRLKDDSVAAVCVSDDFVAALGNTALYVFSIAGSLLGIYYMKGAPIGIAAKGNLLAVLSQVSSYPKCSTVLSARLLWINGLRGLARNSINRIVSLYDDILVIPPETHISWMSISDQLNLWVADSGGQLIALVPAMASLHKMGGMSLEWVPSLHLSDLSTEAKPDEQRDRIRAFPLYINEQKVGYTPYINIKLQLCYIRLREGETYPQNKAPLNFMGYTLRKAPLRIEAACGAYMPFNTFNTVLTRDPTLKEMSKTGLVEDVASIPWQQYDEMRHSLTLQRAQIEMLMQLQQAYGFWFKDAETVTQKAISSMGNVERVHDKWLLRMLRKVKGQRQDGNVTFDILRMIIYQRCLDAAADILSEQMDSRQRMVLQEASVLLTNGPAHNAVAPHHETKESSALPRQTSITSNAEEVKTMKRVTNANNNQSHLKYNMQDETEVKPDVCDMVEAKPVQGFTAVDQETKQPANWLQYVFKS</sequence>
<dbReference type="SUPFAM" id="SSF50978">
    <property type="entry name" value="WD40 repeat-like"/>
    <property type="match status" value="1"/>
</dbReference>
<reference evidence="3" key="1">
    <citation type="submission" date="2023-08" db="EMBL/GenBank/DDBJ databases">
        <title>Draft sequence of the Babesia gibsoni genome.</title>
        <authorList>
            <person name="Yamagishi J.Y."/>
            <person name="Xuan X.X."/>
        </authorList>
    </citation>
    <scope>NUCLEOTIDE SEQUENCE</scope>
    <source>
        <strain evidence="3">Azabu</strain>
    </source>
</reference>
<dbReference type="Gene3D" id="2.130.10.10">
    <property type="entry name" value="YVTN repeat-like/Quinoprotein amine dehydrogenase"/>
    <property type="match status" value="1"/>
</dbReference>
<accession>A0AAD8UW08</accession>
<feature type="domain" description="WDHD1/CFT4 second beta-propeller" evidence="2">
    <location>
        <begin position="444"/>
        <end position="752"/>
    </location>
</feature>
<keyword evidence="4" id="KW-1185">Reference proteome</keyword>
<evidence type="ECO:0000259" key="2">
    <source>
        <dbReference type="Pfam" id="PF12341"/>
    </source>
</evidence>
<protein>
    <recommendedName>
        <fullName evidence="2">WDHD1/CFT4 second beta-propeller domain-containing protein</fullName>
    </recommendedName>
</protein>
<organism evidence="3 4">
    <name type="scientific">Babesia gibsoni</name>
    <dbReference type="NCBI Taxonomy" id="33632"/>
    <lineage>
        <taxon>Eukaryota</taxon>
        <taxon>Sar</taxon>
        <taxon>Alveolata</taxon>
        <taxon>Apicomplexa</taxon>
        <taxon>Aconoidasida</taxon>
        <taxon>Piroplasmida</taxon>
        <taxon>Babesiidae</taxon>
        <taxon>Babesia</taxon>
    </lineage>
</organism>
<feature type="region of interest" description="Disordered" evidence="1">
    <location>
        <begin position="436"/>
        <end position="457"/>
    </location>
</feature>
<name>A0AAD8UW08_BABGI</name>
<dbReference type="InterPro" id="IPR015943">
    <property type="entry name" value="WD40/YVTN_repeat-like_dom_sf"/>
</dbReference>
<gene>
    <name evidence="3" type="ORF">BgAZ_107440</name>
</gene>
<dbReference type="InterPro" id="IPR036322">
    <property type="entry name" value="WD40_repeat_dom_sf"/>
</dbReference>
<proteinExistence type="predicted"/>
<comment type="caution">
    <text evidence="3">The sequence shown here is derived from an EMBL/GenBank/DDBJ whole genome shotgun (WGS) entry which is preliminary data.</text>
</comment>
<dbReference type="InterPro" id="IPR022100">
    <property type="entry name" value="WDHD1/CFT4_beta-prop_2nd"/>
</dbReference>
<dbReference type="EMBL" id="JAVEPI010000001">
    <property type="protein sequence ID" value="KAK1444838.1"/>
    <property type="molecule type" value="Genomic_DNA"/>
</dbReference>
<dbReference type="Pfam" id="PF12341">
    <property type="entry name" value="Mcl1_mid"/>
    <property type="match status" value="1"/>
</dbReference>
<dbReference type="AlphaFoldDB" id="A0AAD8UW08"/>
<evidence type="ECO:0000256" key="1">
    <source>
        <dbReference type="SAM" id="MobiDB-lite"/>
    </source>
</evidence>
<evidence type="ECO:0000313" key="3">
    <source>
        <dbReference type="EMBL" id="KAK1444838.1"/>
    </source>
</evidence>
<evidence type="ECO:0000313" key="4">
    <source>
        <dbReference type="Proteomes" id="UP001230268"/>
    </source>
</evidence>
<feature type="region of interest" description="Disordered" evidence="1">
    <location>
        <begin position="330"/>
        <end position="350"/>
    </location>
</feature>
<dbReference type="Proteomes" id="UP001230268">
    <property type="component" value="Unassembled WGS sequence"/>
</dbReference>